<dbReference type="EMBL" id="WTYJ01000001">
    <property type="protein sequence ID" value="MXO98370.1"/>
    <property type="molecule type" value="Genomic_DNA"/>
</dbReference>
<evidence type="ECO:0000313" key="3">
    <source>
        <dbReference type="Proteomes" id="UP000469430"/>
    </source>
</evidence>
<gene>
    <name evidence="2" type="ORF">GRI97_05145</name>
</gene>
<dbReference type="AlphaFoldDB" id="A0A6I4TT49"/>
<keyword evidence="3" id="KW-1185">Reference proteome</keyword>
<reference evidence="2 3" key="1">
    <citation type="submission" date="2019-12" db="EMBL/GenBank/DDBJ databases">
        <title>Genomic-based taxomic classification of the family Erythrobacteraceae.</title>
        <authorList>
            <person name="Xu L."/>
        </authorList>
    </citation>
    <scope>NUCLEOTIDE SEQUENCE [LARGE SCALE GENOMIC DNA]</scope>
    <source>
        <strain evidence="2 3">S36</strain>
    </source>
</reference>
<proteinExistence type="predicted"/>
<dbReference type="RefSeq" id="WP_161390020.1">
    <property type="nucleotide sequence ID" value="NZ_JBHSCP010000001.1"/>
</dbReference>
<comment type="caution">
    <text evidence="2">The sequence shown here is derived from an EMBL/GenBank/DDBJ whole genome shotgun (WGS) entry which is preliminary data.</text>
</comment>
<evidence type="ECO:0000256" key="1">
    <source>
        <dbReference type="SAM" id="MobiDB-lite"/>
    </source>
</evidence>
<dbReference type="Proteomes" id="UP000469430">
    <property type="component" value="Unassembled WGS sequence"/>
</dbReference>
<organism evidence="2 3">
    <name type="scientific">Croceibacterium xixiisoli</name>
    <dbReference type="NCBI Taxonomy" id="1476466"/>
    <lineage>
        <taxon>Bacteria</taxon>
        <taxon>Pseudomonadati</taxon>
        <taxon>Pseudomonadota</taxon>
        <taxon>Alphaproteobacteria</taxon>
        <taxon>Sphingomonadales</taxon>
        <taxon>Erythrobacteraceae</taxon>
        <taxon>Croceibacterium</taxon>
    </lineage>
</organism>
<name>A0A6I4TT49_9SPHN</name>
<accession>A0A6I4TT49</accession>
<protein>
    <submittedName>
        <fullName evidence="2">Uncharacterized protein</fullName>
    </submittedName>
</protein>
<feature type="region of interest" description="Disordered" evidence="1">
    <location>
        <begin position="1"/>
        <end position="22"/>
    </location>
</feature>
<sequence>MIQSPHNGAAQRVPPVGPFMTPMGEVPAGAGLKASPTAAIRALSPDPQPAVPLFGPTPAWILILLNKMARHG</sequence>
<evidence type="ECO:0000313" key="2">
    <source>
        <dbReference type="EMBL" id="MXO98370.1"/>
    </source>
</evidence>